<feature type="coiled-coil region" evidence="1">
    <location>
        <begin position="471"/>
        <end position="535"/>
    </location>
</feature>
<dbReference type="InterPro" id="IPR052270">
    <property type="entry name" value="CACF_protein"/>
</dbReference>
<keyword evidence="1" id="KW-0175">Coiled coil</keyword>
<dbReference type="Proteomes" id="UP001148838">
    <property type="component" value="Unassembled WGS sequence"/>
</dbReference>
<proteinExistence type="predicted"/>
<comment type="caution">
    <text evidence="2">The sequence shown here is derived from an EMBL/GenBank/DDBJ whole genome shotgun (WGS) entry which is preliminary data.</text>
</comment>
<gene>
    <name evidence="2" type="ORF">ANN_05180</name>
</gene>
<evidence type="ECO:0000313" key="3">
    <source>
        <dbReference type="Proteomes" id="UP001148838"/>
    </source>
</evidence>
<evidence type="ECO:0000313" key="2">
    <source>
        <dbReference type="EMBL" id="KAJ4443508.1"/>
    </source>
</evidence>
<sequence>MKMCEHPPKMSKKLLLLQEELEKAATEKELISIDKEIDDCKKHLEYSRRKLSNEIRGIHFCANRRDRFNRDKKTPVTNTNNLFSSPNSILPSDLFSTLEVKNKFQFAFQCCRPVADLCNKHYTFSNKETEKNIEIQVPITDNNITSRENKPITAEENTVVPITDSGILSNENKPDTIEKNIEVPFTDNGITSSENKLNTTESFVKLQGNNRLIYNKQVLVQSAYSNWRKFTHERKLSKQTEREYGEQYALIYENKNVLRKYWNAWLHVVRDRKKILSVTHDKFVREEKIDTFLKTLQEQKQSLVASQTAAKMKNVHSLKRIGKLSQSSNHISQPAIKKCDKLVIKNNTFQTKSLPIDLNTEYKHRIKVQENIIAEQKHKLEEQSKLIKELQLAHLKLQTQKSTVQVQEEIHQTLSSCDLSLKPKAKQVKMRLFTGEVQEKKPIIMSLKTVPTILTRMEERAQEREKRWKLIKEKKQKLIEEKERIAKQEEEEKRKKEDYEKRCKIDEVREKRRLEKEMEIQKEREKERMHNLMIKASQHYKILLKRRVICAFQQIIMLKREPTEMAENHHKKQLLLHHFKIWREHVVMTTSFRLHRSNTLYKKTLLSRAFRGLWQIYSDHRAEVQVASDFYDLRLQERVFTHWVRAVCMERVETLHKQKKAATHYNRYIKRCPLTYMNPSCHDKITKRLCLNDHLSSRKLLEHTWKCWQNLSKVLHMEREREQRKQIWRMKVEEVLPDFKPARAVDW</sequence>
<evidence type="ECO:0000256" key="1">
    <source>
        <dbReference type="SAM" id="Coils"/>
    </source>
</evidence>
<dbReference type="PANTHER" id="PTHR22028:SF5">
    <property type="entry name" value="COILED-COIL DOMAIN-CONTAINING PROTEIN 191"/>
    <property type="match status" value="1"/>
</dbReference>
<reference evidence="2 3" key="1">
    <citation type="journal article" date="2022" name="Allergy">
        <title>Genome assembly and annotation of Periplaneta americana reveal a comprehensive cockroach allergen profile.</title>
        <authorList>
            <person name="Wang L."/>
            <person name="Xiong Q."/>
            <person name="Saelim N."/>
            <person name="Wang L."/>
            <person name="Nong W."/>
            <person name="Wan A.T."/>
            <person name="Shi M."/>
            <person name="Liu X."/>
            <person name="Cao Q."/>
            <person name="Hui J.H.L."/>
            <person name="Sookrung N."/>
            <person name="Leung T.F."/>
            <person name="Tungtrongchitr A."/>
            <person name="Tsui S.K.W."/>
        </authorList>
    </citation>
    <scope>NUCLEOTIDE SEQUENCE [LARGE SCALE GENOMIC DNA]</scope>
    <source>
        <strain evidence="2">PWHHKU_190912</strain>
    </source>
</reference>
<name>A0ABQ8TC61_PERAM</name>
<protein>
    <submittedName>
        <fullName evidence="2">Uncharacterized protein</fullName>
    </submittedName>
</protein>
<keyword evidence="3" id="KW-1185">Reference proteome</keyword>
<dbReference type="EMBL" id="JAJSOF020000013">
    <property type="protein sequence ID" value="KAJ4443508.1"/>
    <property type="molecule type" value="Genomic_DNA"/>
</dbReference>
<dbReference type="PANTHER" id="PTHR22028">
    <property type="entry name" value="SFI1 SPINDLE BODY DOMAIN-CONTAINING PROTEIN-RELATED"/>
    <property type="match status" value="1"/>
</dbReference>
<accession>A0ABQ8TC61</accession>
<feature type="coiled-coil region" evidence="1">
    <location>
        <begin position="373"/>
        <end position="400"/>
    </location>
</feature>
<organism evidence="2 3">
    <name type="scientific">Periplaneta americana</name>
    <name type="common">American cockroach</name>
    <name type="synonym">Blatta americana</name>
    <dbReference type="NCBI Taxonomy" id="6978"/>
    <lineage>
        <taxon>Eukaryota</taxon>
        <taxon>Metazoa</taxon>
        <taxon>Ecdysozoa</taxon>
        <taxon>Arthropoda</taxon>
        <taxon>Hexapoda</taxon>
        <taxon>Insecta</taxon>
        <taxon>Pterygota</taxon>
        <taxon>Neoptera</taxon>
        <taxon>Polyneoptera</taxon>
        <taxon>Dictyoptera</taxon>
        <taxon>Blattodea</taxon>
        <taxon>Blattoidea</taxon>
        <taxon>Blattidae</taxon>
        <taxon>Blattinae</taxon>
        <taxon>Periplaneta</taxon>
    </lineage>
</organism>